<feature type="transmembrane region" description="Helical" evidence="5">
    <location>
        <begin position="7"/>
        <end position="28"/>
    </location>
</feature>
<comment type="caution">
    <text evidence="7">The sequence shown here is derived from an EMBL/GenBank/DDBJ whole genome shotgun (WGS) entry which is preliminary data.</text>
</comment>
<dbReference type="PANTHER" id="PTHR37422:SF13">
    <property type="entry name" value="LIPOPOLYSACCHARIDE BIOSYNTHESIS PROTEIN PA4999-RELATED"/>
    <property type="match status" value="1"/>
</dbReference>
<evidence type="ECO:0000256" key="3">
    <source>
        <dbReference type="ARBA" id="ARBA00022989"/>
    </source>
</evidence>
<dbReference type="InterPro" id="IPR051533">
    <property type="entry name" value="WaaL-like"/>
</dbReference>
<proteinExistence type="predicted"/>
<evidence type="ECO:0000256" key="1">
    <source>
        <dbReference type="ARBA" id="ARBA00004141"/>
    </source>
</evidence>
<keyword evidence="2 5" id="KW-0812">Transmembrane</keyword>
<comment type="subcellular location">
    <subcellularLocation>
        <location evidence="1">Membrane</location>
        <topology evidence="1">Multi-pass membrane protein</topology>
    </subcellularLocation>
</comment>
<dbReference type="InterPro" id="IPR007016">
    <property type="entry name" value="O-antigen_ligase-rel_domated"/>
</dbReference>
<evidence type="ECO:0000313" key="7">
    <source>
        <dbReference type="EMBL" id="MFC7292947.1"/>
    </source>
</evidence>
<feature type="transmembrane region" description="Helical" evidence="5">
    <location>
        <begin position="182"/>
        <end position="207"/>
    </location>
</feature>
<reference evidence="8" key="1">
    <citation type="journal article" date="2019" name="Int. J. Syst. Evol. Microbiol.">
        <title>The Global Catalogue of Microorganisms (GCM) 10K type strain sequencing project: providing services to taxonomists for standard genome sequencing and annotation.</title>
        <authorList>
            <consortium name="The Broad Institute Genomics Platform"/>
            <consortium name="The Broad Institute Genome Sequencing Center for Infectious Disease"/>
            <person name="Wu L."/>
            <person name="Ma J."/>
        </authorList>
    </citation>
    <scope>NUCLEOTIDE SEQUENCE [LARGE SCALE GENOMIC DNA]</scope>
    <source>
        <strain evidence="8">CCUG 51308</strain>
    </source>
</reference>
<evidence type="ECO:0000256" key="2">
    <source>
        <dbReference type="ARBA" id="ARBA00022692"/>
    </source>
</evidence>
<dbReference type="Proteomes" id="UP001596492">
    <property type="component" value="Unassembled WGS sequence"/>
</dbReference>
<feature type="transmembrane region" description="Helical" evidence="5">
    <location>
        <begin position="308"/>
        <end position="332"/>
    </location>
</feature>
<feature type="transmembrane region" description="Helical" evidence="5">
    <location>
        <begin position="64"/>
        <end position="82"/>
    </location>
</feature>
<protein>
    <submittedName>
        <fullName evidence="7">O-antigen ligase family protein</fullName>
    </submittedName>
</protein>
<gene>
    <name evidence="7" type="ORF">ACFQS8_15095</name>
</gene>
<evidence type="ECO:0000256" key="5">
    <source>
        <dbReference type="SAM" id="Phobius"/>
    </source>
</evidence>
<sequence>MISKFFMLLRIPVLIGVLDSSNYIMYLANINNTLYYSIIVIAKAAILVAFSSKYIKRMKRMMPESMFLCLTMIGLASSIFLYDVELLAIIQYCMFFFSLFLTLLFVRSDIRGYASGVAVSGFLILAVYIPLVHLGKIDNHYGRFLFLGDMHPNLGGEILATVLILSSFCLRFKSFTFLFLSIFYACMLMQSRSSLLAIMICWVLYCVRLIIQRKGLKTAVLLFGVGVILVPTVVLIGVVSVPTVGDFVTGFFADKIFLVSNEYRGGGTGLSGRDHHWAVSLELFADHPFWGVGIDYPARLNVLQPHNWFLYSITQFGLVGVFLCLFVLAQFIIVLKRSMNYTVVLIPLLLMMLINDRFMNLNIYPFGLYVILFSIGSGRTHQLKRQ</sequence>
<dbReference type="GO" id="GO:0016874">
    <property type="term" value="F:ligase activity"/>
    <property type="evidence" value="ECO:0007669"/>
    <property type="project" value="UniProtKB-KW"/>
</dbReference>
<dbReference type="Pfam" id="PF04932">
    <property type="entry name" value="Wzy_C"/>
    <property type="match status" value="1"/>
</dbReference>
<feature type="transmembrane region" description="Helical" evidence="5">
    <location>
        <begin position="88"/>
        <end position="106"/>
    </location>
</feature>
<dbReference type="PANTHER" id="PTHR37422">
    <property type="entry name" value="TEICHURONIC ACID BIOSYNTHESIS PROTEIN TUAE"/>
    <property type="match status" value="1"/>
</dbReference>
<feature type="transmembrane region" description="Helical" evidence="5">
    <location>
        <begin position="113"/>
        <end position="131"/>
    </location>
</feature>
<feature type="transmembrane region" description="Helical" evidence="5">
    <location>
        <begin position="34"/>
        <end position="52"/>
    </location>
</feature>
<name>A0ABW2IPU2_9PROT</name>
<dbReference type="EMBL" id="JBHTBR010000009">
    <property type="protein sequence ID" value="MFC7292947.1"/>
    <property type="molecule type" value="Genomic_DNA"/>
</dbReference>
<keyword evidence="3 5" id="KW-1133">Transmembrane helix</keyword>
<keyword evidence="8" id="KW-1185">Reference proteome</keyword>
<keyword evidence="7" id="KW-0436">Ligase</keyword>
<feature type="transmembrane region" description="Helical" evidence="5">
    <location>
        <begin position="361"/>
        <end position="378"/>
    </location>
</feature>
<evidence type="ECO:0000313" key="8">
    <source>
        <dbReference type="Proteomes" id="UP001596492"/>
    </source>
</evidence>
<organism evidence="7 8">
    <name type="scientific">Hirschia litorea</name>
    <dbReference type="NCBI Taxonomy" id="1199156"/>
    <lineage>
        <taxon>Bacteria</taxon>
        <taxon>Pseudomonadati</taxon>
        <taxon>Pseudomonadota</taxon>
        <taxon>Alphaproteobacteria</taxon>
        <taxon>Hyphomonadales</taxon>
        <taxon>Hyphomonadaceae</taxon>
        <taxon>Hirschia</taxon>
    </lineage>
</organism>
<feature type="domain" description="O-antigen ligase-related" evidence="6">
    <location>
        <begin position="178"/>
        <end position="323"/>
    </location>
</feature>
<accession>A0ABW2IPU2</accession>
<evidence type="ECO:0000256" key="4">
    <source>
        <dbReference type="ARBA" id="ARBA00023136"/>
    </source>
</evidence>
<keyword evidence="4 5" id="KW-0472">Membrane</keyword>
<evidence type="ECO:0000259" key="6">
    <source>
        <dbReference type="Pfam" id="PF04932"/>
    </source>
</evidence>
<dbReference type="RefSeq" id="WP_382168908.1">
    <property type="nucleotide sequence ID" value="NZ_JBHTBR010000009.1"/>
</dbReference>
<feature type="transmembrane region" description="Helical" evidence="5">
    <location>
        <begin position="219"/>
        <end position="241"/>
    </location>
</feature>